<dbReference type="PROSITE" id="PS52004">
    <property type="entry name" value="KS3_2"/>
    <property type="match status" value="1"/>
</dbReference>
<dbReference type="GO" id="GO:0006633">
    <property type="term" value="P:fatty acid biosynthetic process"/>
    <property type="evidence" value="ECO:0007669"/>
    <property type="project" value="InterPro"/>
</dbReference>
<dbReference type="Pfam" id="PF00109">
    <property type="entry name" value="ketoacyl-synt"/>
    <property type="match status" value="1"/>
</dbReference>
<dbReference type="GO" id="GO:0005737">
    <property type="term" value="C:cytoplasm"/>
    <property type="evidence" value="ECO:0007669"/>
    <property type="project" value="TreeGrafter"/>
</dbReference>
<comment type="caution">
    <text evidence="5">The sequence shown here is derived from an EMBL/GenBank/DDBJ whole genome shotgun (WGS) entry which is preliminary data.</text>
</comment>
<evidence type="ECO:0000259" key="4">
    <source>
        <dbReference type="PROSITE" id="PS52004"/>
    </source>
</evidence>
<keyword evidence="2" id="KW-0597">Phosphoprotein</keyword>
<dbReference type="PANTHER" id="PTHR43775:SF37">
    <property type="entry name" value="SI:DKEY-61P9.11"/>
    <property type="match status" value="1"/>
</dbReference>
<dbReference type="InterPro" id="IPR014030">
    <property type="entry name" value="Ketoacyl_synth_N"/>
</dbReference>
<dbReference type="InterPro" id="IPR016039">
    <property type="entry name" value="Thiolase-like"/>
</dbReference>
<dbReference type="SMART" id="SM00825">
    <property type="entry name" value="PKS_KS"/>
    <property type="match status" value="1"/>
</dbReference>
<dbReference type="GO" id="GO:0004315">
    <property type="term" value="F:3-oxoacyl-[acyl-carrier-protein] synthase activity"/>
    <property type="evidence" value="ECO:0007669"/>
    <property type="project" value="InterPro"/>
</dbReference>
<dbReference type="PROSITE" id="PS00606">
    <property type="entry name" value="KS3_1"/>
    <property type="match status" value="1"/>
</dbReference>
<dbReference type="AlphaFoldDB" id="A0A935IM51"/>
<keyword evidence="1" id="KW-0596">Phosphopantetheine</keyword>
<evidence type="ECO:0000256" key="1">
    <source>
        <dbReference type="ARBA" id="ARBA00022450"/>
    </source>
</evidence>
<evidence type="ECO:0000313" key="5">
    <source>
        <dbReference type="EMBL" id="MBK7274427.1"/>
    </source>
</evidence>
<dbReference type="GO" id="GO:0071770">
    <property type="term" value="P:DIM/DIP cell wall layer assembly"/>
    <property type="evidence" value="ECO:0007669"/>
    <property type="project" value="TreeGrafter"/>
</dbReference>
<proteinExistence type="predicted"/>
<dbReference type="GO" id="GO:0005886">
    <property type="term" value="C:plasma membrane"/>
    <property type="evidence" value="ECO:0007669"/>
    <property type="project" value="TreeGrafter"/>
</dbReference>
<evidence type="ECO:0000256" key="2">
    <source>
        <dbReference type="ARBA" id="ARBA00022553"/>
    </source>
</evidence>
<dbReference type="SUPFAM" id="SSF53901">
    <property type="entry name" value="Thiolase-like"/>
    <property type="match status" value="1"/>
</dbReference>
<evidence type="ECO:0000256" key="3">
    <source>
        <dbReference type="ARBA" id="ARBA00022679"/>
    </source>
</evidence>
<dbReference type="InterPro" id="IPR018201">
    <property type="entry name" value="Ketoacyl_synth_AS"/>
</dbReference>
<dbReference type="Proteomes" id="UP000726105">
    <property type="component" value="Unassembled WGS sequence"/>
</dbReference>
<dbReference type="EMBL" id="JADJIB010000005">
    <property type="protein sequence ID" value="MBK7274427.1"/>
    <property type="molecule type" value="Genomic_DNA"/>
</dbReference>
<feature type="domain" description="Ketosynthase family 3 (KS3)" evidence="4">
    <location>
        <begin position="34"/>
        <end position="334"/>
    </location>
</feature>
<evidence type="ECO:0000313" key="6">
    <source>
        <dbReference type="Proteomes" id="UP000726105"/>
    </source>
</evidence>
<sequence length="334" mass="37035">MALKEYLYTQVAERRLSVADAKQYLRELSTAAGPHDIAVIGMAGRFPEAPDLTAYWDNLRAGRASIRDLPDSRKPNALDFIRRFHQDDLRREGRINPDGSLRIDFARRGYLDQVDQFDAAFFGVGPREAAAMDPNQRVFLEVAYAALEDAGYGGRRVHGRQVGTFVGIDHVEELKYKRLAAKDPLAVTGTWPGILASRLAYLFDLRGPSMVIDTACSSGLVSVHQACRALRQQECELAIAGGLSSFYYEATTFSSEQRELESIEFFDDTVRTFDRRAKGTTWGEGIGVVVLKPLDAAIRDGDLVHAVIRGVRSTTTGRPTGSLLPTRMPRSNFC</sequence>
<gene>
    <name evidence="5" type="ORF">IPI13_15085</name>
</gene>
<protein>
    <submittedName>
        <fullName evidence="5">Polyketide synthase</fullName>
    </submittedName>
</protein>
<dbReference type="GO" id="GO:0004312">
    <property type="term" value="F:fatty acid synthase activity"/>
    <property type="evidence" value="ECO:0007669"/>
    <property type="project" value="TreeGrafter"/>
</dbReference>
<dbReference type="CDD" id="cd00833">
    <property type="entry name" value="PKS"/>
    <property type="match status" value="1"/>
</dbReference>
<name>A0A935IM51_9MICO</name>
<reference evidence="5 6" key="1">
    <citation type="submission" date="2020-10" db="EMBL/GenBank/DDBJ databases">
        <title>Connecting structure to function with the recovery of over 1000 high-quality activated sludge metagenome-assembled genomes encoding full-length rRNA genes using long-read sequencing.</title>
        <authorList>
            <person name="Singleton C.M."/>
            <person name="Petriglieri F."/>
            <person name="Kristensen J.M."/>
            <person name="Kirkegaard R.H."/>
            <person name="Michaelsen T.Y."/>
            <person name="Andersen M.H."/>
            <person name="Karst S.M."/>
            <person name="Dueholm M.S."/>
            <person name="Nielsen P.H."/>
            <person name="Albertsen M."/>
        </authorList>
    </citation>
    <scope>NUCLEOTIDE SEQUENCE [LARGE SCALE GENOMIC DNA]</scope>
    <source>
        <strain evidence="5">Ega_18-Q3-R5-49_MAXAC.001</strain>
    </source>
</reference>
<keyword evidence="3" id="KW-0808">Transferase</keyword>
<dbReference type="InterPro" id="IPR050091">
    <property type="entry name" value="PKS_NRPS_Biosynth_Enz"/>
</dbReference>
<dbReference type="Gene3D" id="3.40.47.10">
    <property type="match status" value="1"/>
</dbReference>
<dbReference type="InterPro" id="IPR020841">
    <property type="entry name" value="PKS_Beta-ketoAc_synthase_dom"/>
</dbReference>
<accession>A0A935IM51</accession>
<organism evidence="5 6">
    <name type="scientific">Candidatus Phosphoribacter hodrii</name>
    <dbReference type="NCBI Taxonomy" id="2953743"/>
    <lineage>
        <taxon>Bacteria</taxon>
        <taxon>Bacillati</taxon>
        <taxon>Actinomycetota</taxon>
        <taxon>Actinomycetes</taxon>
        <taxon>Micrococcales</taxon>
        <taxon>Dermatophilaceae</taxon>
        <taxon>Candidatus Phosphoribacter</taxon>
    </lineage>
</organism>
<dbReference type="PANTHER" id="PTHR43775">
    <property type="entry name" value="FATTY ACID SYNTHASE"/>
    <property type="match status" value="1"/>
</dbReference>